<dbReference type="Proteomes" id="UP001458880">
    <property type="component" value="Unassembled WGS sequence"/>
</dbReference>
<organism evidence="2 3">
    <name type="scientific">Popillia japonica</name>
    <name type="common">Japanese beetle</name>
    <dbReference type="NCBI Taxonomy" id="7064"/>
    <lineage>
        <taxon>Eukaryota</taxon>
        <taxon>Metazoa</taxon>
        <taxon>Ecdysozoa</taxon>
        <taxon>Arthropoda</taxon>
        <taxon>Hexapoda</taxon>
        <taxon>Insecta</taxon>
        <taxon>Pterygota</taxon>
        <taxon>Neoptera</taxon>
        <taxon>Endopterygota</taxon>
        <taxon>Coleoptera</taxon>
        <taxon>Polyphaga</taxon>
        <taxon>Scarabaeiformia</taxon>
        <taxon>Scarabaeidae</taxon>
        <taxon>Rutelinae</taxon>
        <taxon>Popillia</taxon>
    </lineage>
</organism>
<proteinExistence type="predicted"/>
<protein>
    <submittedName>
        <fullName evidence="2">Uncharacterized protein</fullName>
    </submittedName>
</protein>
<name>A0AAW1IZB2_POPJA</name>
<evidence type="ECO:0000313" key="3">
    <source>
        <dbReference type="Proteomes" id="UP001458880"/>
    </source>
</evidence>
<accession>A0AAW1IZB2</accession>
<feature type="region of interest" description="Disordered" evidence="1">
    <location>
        <begin position="49"/>
        <end position="101"/>
    </location>
</feature>
<reference evidence="2 3" key="1">
    <citation type="journal article" date="2024" name="BMC Genomics">
        <title>De novo assembly and annotation of Popillia japonica's genome with initial clues to its potential as an invasive pest.</title>
        <authorList>
            <person name="Cucini C."/>
            <person name="Boschi S."/>
            <person name="Funari R."/>
            <person name="Cardaioli E."/>
            <person name="Iannotti N."/>
            <person name="Marturano G."/>
            <person name="Paoli F."/>
            <person name="Bruttini M."/>
            <person name="Carapelli A."/>
            <person name="Frati F."/>
            <person name="Nardi F."/>
        </authorList>
    </citation>
    <scope>NUCLEOTIDE SEQUENCE [LARGE SCALE GENOMIC DNA]</scope>
    <source>
        <strain evidence="2">DMR45628</strain>
    </source>
</reference>
<keyword evidence="3" id="KW-1185">Reference proteome</keyword>
<evidence type="ECO:0000313" key="2">
    <source>
        <dbReference type="EMBL" id="KAK9695542.1"/>
    </source>
</evidence>
<gene>
    <name evidence="2" type="ORF">QE152_g32530</name>
</gene>
<evidence type="ECO:0000256" key="1">
    <source>
        <dbReference type="SAM" id="MobiDB-lite"/>
    </source>
</evidence>
<sequence>MGQRSSKSDLTQSLPIKPFHVLEKRLRKRGSAKKQREVVRVTQVLTAAKLSPKTNNRNSNEVKKTPVPPVPNDVKITNRKNLFASKDKKKEISPKDLSGRG</sequence>
<dbReference type="AlphaFoldDB" id="A0AAW1IZB2"/>
<dbReference type="EMBL" id="JASPKY010000478">
    <property type="protein sequence ID" value="KAK9695542.1"/>
    <property type="molecule type" value="Genomic_DNA"/>
</dbReference>
<feature type="compositionally biased region" description="Basic and acidic residues" evidence="1">
    <location>
        <begin position="85"/>
        <end position="101"/>
    </location>
</feature>
<comment type="caution">
    <text evidence="2">The sequence shown here is derived from an EMBL/GenBank/DDBJ whole genome shotgun (WGS) entry which is preliminary data.</text>
</comment>